<sequence>MISIDELNRILQTKFKNQEIEKIVIDEAFNRVITEDIYSNIAVPPYNKSNMDGFAVNEKSDEYMMIDEVHAGDNRDLKIEGKECTWVATGAKLPEGTNYIVPVEYLGIETEEMASYIVKNQNKIILNLNEDENHILKNSYLSNDPFEENHIVKKGIDIDEGQLLLKKGTKINERNIGLLASAGIKELNVYKLPKVGIISTGDELKLINDVNSKTIGNTVKKAGCEPKFLGVSKDDFEELRELVKTALNEYDVVITSGGVSRGKKDFTKRVIEDLGGVLVHRAKIKPGMPILLGEALDENNCNKPLICMPGNVTSCVIIAEVVVYPFLKSLMHESMDKHIKQFKISEELYSQFDRTVYMPVRIEDGVAYPTFEGSNMIKSVAYADGLVEITDDKKYNKNELVDVWML</sequence>
<evidence type="ECO:0000313" key="5">
    <source>
        <dbReference type="Proteomes" id="UP000740329"/>
    </source>
</evidence>
<dbReference type="Gene3D" id="3.90.105.10">
    <property type="entry name" value="Molybdopterin biosynthesis moea protein, domain 2"/>
    <property type="match status" value="1"/>
</dbReference>
<evidence type="ECO:0000256" key="2">
    <source>
        <dbReference type="ARBA" id="ARBA00023150"/>
    </source>
</evidence>
<dbReference type="PANTHER" id="PTHR10192">
    <property type="entry name" value="MOLYBDOPTERIN BIOSYNTHESIS PROTEIN"/>
    <property type="match status" value="1"/>
</dbReference>
<dbReference type="PANTHER" id="PTHR10192:SF5">
    <property type="entry name" value="GEPHYRIN"/>
    <property type="match status" value="1"/>
</dbReference>
<dbReference type="NCBIfam" id="TIGR00177">
    <property type="entry name" value="molyb_syn"/>
    <property type="match status" value="1"/>
</dbReference>
<accession>A0A8J7UT42</accession>
<dbReference type="AlphaFoldDB" id="A0A8J7UT42"/>
<dbReference type="InterPro" id="IPR036425">
    <property type="entry name" value="MoaB/Mog-like_dom_sf"/>
</dbReference>
<dbReference type="SUPFAM" id="SSF53218">
    <property type="entry name" value="Molybdenum cofactor biosynthesis proteins"/>
    <property type="match status" value="1"/>
</dbReference>
<comment type="caution">
    <text evidence="4">The sequence shown here is derived from an EMBL/GenBank/DDBJ whole genome shotgun (WGS) entry which is preliminary data.</text>
</comment>
<comment type="pathway">
    <text evidence="1">Cofactor biosynthesis; molybdopterin biosynthesis.</text>
</comment>
<feature type="domain" description="MoaB/Mog" evidence="3">
    <location>
        <begin position="196"/>
        <end position="329"/>
    </location>
</feature>
<evidence type="ECO:0000256" key="1">
    <source>
        <dbReference type="ARBA" id="ARBA00005046"/>
    </source>
</evidence>
<keyword evidence="2" id="KW-0501">Molybdenum cofactor biosynthesis</keyword>
<dbReference type="InterPro" id="IPR038987">
    <property type="entry name" value="MoeA-like"/>
</dbReference>
<dbReference type="Pfam" id="PF03453">
    <property type="entry name" value="MoeA_N"/>
    <property type="match status" value="1"/>
</dbReference>
<name>A0A8J7UT42_METVO</name>
<dbReference type="Gene3D" id="2.40.340.10">
    <property type="entry name" value="MoeA, C-terminal, domain IV"/>
    <property type="match status" value="1"/>
</dbReference>
<evidence type="ECO:0000259" key="3">
    <source>
        <dbReference type="SMART" id="SM00852"/>
    </source>
</evidence>
<dbReference type="GO" id="GO:0005737">
    <property type="term" value="C:cytoplasm"/>
    <property type="evidence" value="ECO:0007669"/>
    <property type="project" value="TreeGrafter"/>
</dbReference>
<dbReference type="Pfam" id="PF00994">
    <property type="entry name" value="MoCF_biosynth"/>
    <property type="match status" value="1"/>
</dbReference>
<dbReference type="InterPro" id="IPR005111">
    <property type="entry name" value="MoeA_C_domain_IV"/>
</dbReference>
<organism evidence="4 5">
    <name type="scientific">Methanococcus voltae</name>
    <dbReference type="NCBI Taxonomy" id="2188"/>
    <lineage>
        <taxon>Archaea</taxon>
        <taxon>Methanobacteriati</taxon>
        <taxon>Methanobacteriota</taxon>
        <taxon>Methanomada group</taxon>
        <taxon>Methanococci</taxon>
        <taxon>Methanococcales</taxon>
        <taxon>Methanococcaceae</taxon>
        <taxon>Methanococcus</taxon>
    </lineage>
</organism>
<dbReference type="SUPFAM" id="SSF63867">
    <property type="entry name" value="MoeA C-terminal domain-like"/>
    <property type="match status" value="1"/>
</dbReference>
<dbReference type="SUPFAM" id="SSF63882">
    <property type="entry name" value="MoeA N-terminal region -like"/>
    <property type="match status" value="1"/>
</dbReference>
<dbReference type="InterPro" id="IPR001453">
    <property type="entry name" value="MoaB/Mog_dom"/>
</dbReference>
<dbReference type="InterPro" id="IPR036688">
    <property type="entry name" value="MoeA_C_domain_IV_sf"/>
</dbReference>
<dbReference type="Gene3D" id="2.170.190.11">
    <property type="entry name" value="Molybdopterin biosynthesis moea protein, domain 3"/>
    <property type="match status" value="1"/>
</dbReference>
<protein>
    <submittedName>
        <fullName evidence="4">Molybdopterin molybdotransferase</fullName>
        <ecNumber evidence="4">2.10.1.1</ecNumber>
    </submittedName>
</protein>
<evidence type="ECO:0000313" key="4">
    <source>
        <dbReference type="EMBL" id="MBP2201248.1"/>
    </source>
</evidence>
<dbReference type="Gene3D" id="3.40.980.10">
    <property type="entry name" value="MoaB/Mog-like domain"/>
    <property type="match status" value="1"/>
</dbReference>
<dbReference type="GO" id="GO:0006777">
    <property type="term" value="P:Mo-molybdopterin cofactor biosynthetic process"/>
    <property type="evidence" value="ECO:0007669"/>
    <property type="project" value="UniProtKB-KW"/>
</dbReference>
<dbReference type="InterPro" id="IPR005110">
    <property type="entry name" value="MoeA_linker/N"/>
</dbReference>
<proteinExistence type="predicted"/>
<dbReference type="UniPathway" id="UPA00344"/>
<dbReference type="SMART" id="SM00852">
    <property type="entry name" value="MoCF_biosynth"/>
    <property type="match status" value="1"/>
</dbReference>
<dbReference type="EMBL" id="JAGGMV010000001">
    <property type="protein sequence ID" value="MBP2201248.1"/>
    <property type="molecule type" value="Genomic_DNA"/>
</dbReference>
<dbReference type="InterPro" id="IPR036135">
    <property type="entry name" value="MoeA_linker/N_sf"/>
</dbReference>
<dbReference type="EC" id="2.10.1.1" evidence="4"/>
<dbReference type="Pfam" id="PF03454">
    <property type="entry name" value="MoeA_C"/>
    <property type="match status" value="1"/>
</dbReference>
<keyword evidence="4" id="KW-0808">Transferase</keyword>
<dbReference type="CDD" id="cd00887">
    <property type="entry name" value="MoeA"/>
    <property type="match status" value="1"/>
</dbReference>
<dbReference type="RefSeq" id="WP_209590699.1">
    <property type="nucleotide sequence ID" value="NZ_JAGGMV010000001.1"/>
</dbReference>
<dbReference type="GO" id="GO:0061599">
    <property type="term" value="F:molybdopterin molybdotransferase activity"/>
    <property type="evidence" value="ECO:0007669"/>
    <property type="project" value="UniProtKB-EC"/>
</dbReference>
<gene>
    <name evidence="4" type="ORF">J3E07_000646</name>
</gene>
<reference evidence="4" key="1">
    <citation type="submission" date="2021-03" db="EMBL/GenBank/DDBJ databases">
        <title>Genomic Encyclopedia of Type Strains, Phase IV (KMG-V): Genome sequencing to study the core and pangenomes of soil and plant-associated prokaryotes.</title>
        <authorList>
            <person name="Whitman W."/>
        </authorList>
    </citation>
    <scope>NUCLEOTIDE SEQUENCE</scope>
    <source>
        <strain evidence="4">C4</strain>
    </source>
</reference>
<dbReference type="Proteomes" id="UP000740329">
    <property type="component" value="Unassembled WGS sequence"/>
</dbReference>